<name>A0A7D9H1Y7_DEKBR</name>
<dbReference type="Pfam" id="PF10780">
    <property type="entry name" value="MRP_L53"/>
    <property type="match status" value="1"/>
</dbReference>
<evidence type="ECO:0000256" key="2">
    <source>
        <dbReference type="ARBA" id="ARBA00005557"/>
    </source>
</evidence>
<proteinExistence type="inferred from homology"/>
<keyword evidence="5" id="KW-0687">Ribonucleoprotein</keyword>
<dbReference type="FunFam" id="3.40.30.10:FF:000260">
    <property type="entry name" value="Mitochondrial ribosomal protein L44"/>
    <property type="match status" value="1"/>
</dbReference>
<evidence type="ECO:0000313" key="12">
    <source>
        <dbReference type="Proteomes" id="UP000568158"/>
    </source>
</evidence>
<sequence>MITKYFTKIIVKFDPFGSEARTARTMLSLIPPKLRSTCDVNLEVLTKSSKNKPLIEVTFKDKTIMKGDPKKMGMDDFTHLFDRHSRALQFKEEISQ</sequence>
<organism evidence="10 11">
    <name type="scientific">Dekkera bruxellensis</name>
    <name type="common">Brettanomyces custersii</name>
    <dbReference type="NCBI Taxonomy" id="5007"/>
    <lineage>
        <taxon>Eukaryota</taxon>
        <taxon>Fungi</taxon>
        <taxon>Dikarya</taxon>
        <taxon>Ascomycota</taxon>
        <taxon>Saccharomycotina</taxon>
        <taxon>Pichiomycetes</taxon>
        <taxon>Pichiales</taxon>
        <taxon>Pichiaceae</taxon>
        <taxon>Brettanomyces</taxon>
    </lineage>
</organism>
<dbReference type="PANTHER" id="PTHR28236:SF1">
    <property type="entry name" value="LARGE RIBOSOMAL SUBUNIT PROTEIN ML53"/>
    <property type="match status" value="1"/>
</dbReference>
<evidence type="ECO:0000256" key="4">
    <source>
        <dbReference type="ARBA" id="ARBA00023128"/>
    </source>
</evidence>
<dbReference type="Proteomes" id="UP000568158">
    <property type="component" value="Unassembled WGS sequence"/>
</dbReference>
<dbReference type="Gene3D" id="3.40.30.10">
    <property type="entry name" value="Glutaredoxin"/>
    <property type="match status" value="1"/>
</dbReference>
<dbReference type="EMBL" id="CABFWN010000006">
    <property type="protein sequence ID" value="VUG19901.1"/>
    <property type="molecule type" value="Genomic_DNA"/>
</dbReference>
<dbReference type="EMBL" id="CP063135">
    <property type="protein sequence ID" value="QOU20287.1"/>
    <property type="molecule type" value="Genomic_DNA"/>
</dbReference>
<dbReference type="Proteomes" id="UP000663131">
    <property type="component" value="Chromosome 7"/>
</dbReference>
<evidence type="ECO:0000313" key="10">
    <source>
        <dbReference type="EMBL" id="VUG19901.1"/>
    </source>
</evidence>
<evidence type="ECO:0000313" key="8">
    <source>
        <dbReference type="EMBL" id="KAF6013352.1"/>
    </source>
</evidence>
<keyword evidence="4" id="KW-0496">Mitochondrion</keyword>
<evidence type="ECO:0000256" key="6">
    <source>
        <dbReference type="ARBA" id="ARBA00035180"/>
    </source>
</evidence>
<reference evidence="9" key="4">
    <citation type="journal article" name="BMC Genomics">
        <title>New genome assemblies reveal patterns of domestication and adaptation across Brettanomyces (Dekkera) species.</title>
        <authorList>
            <person name="Roach M.J."/>
            <person name="Borneman A.R."/>
        </authorList>
    </citation>
    <scope>NUCLEOTIDE SEQUENCE</scope>
    <source>
        <strain evidence="9">UCD 2041</strain>
    </source>
</reference>
<dbReference type="GO" id="GO:0005762">
    <property type="term" value="C:mitochondrial large ribosomal subunit"/>
    <property type="evidence" value="ECO:0007669"/>
    <property type="project" value="TreeGrafter"/>
</dbReference>
<dbReference type="EMBL" id="JABCYN010000022">
    <property type="protein sequence ID" value="KAF6013352.1"/>
    <property type="molecule type" value="Genomic_DNA"/>
</dbReference>
<reference evidence="8 12" key="2">
    <citation type="journal article" date="2020" name="Appl. Microbiol. Biotechnol.">
        <title>Targeted gene deletion in Brettanomyces bruxellensis with an expression-free CRISPR-Cas9 system.</title>
        <authorList>
            <person name="Varela C."/>
            <person name="Bartel C."/>
            <person name="Onetto C."/>
            <person name="Borneman A."/>
        </authorList>
    </citation>
    <scope>NUCLEOTIDE SEQUENCE [LARGE SCALE GENOMIC DNA]</scope>
    <source>
        <strain evidence="8 12">AWRI1613</strain>
    </source>
</reference>
<dbReference type="InterPro" id="IPR019716">
    <property type="entry name" value="Ribosomal_mL53"/>
</dbReference>
<dbReference type="GO" id="GO:0003735">
    <property type="term" value="F:structural constituent of ribosome"/>
    <property type="evidence" value="ECO:0007669"/>
    <property type="project" value="TreeGrafter"/>
</dbReference>
<evidence type="ECO:0000256" key="5">
    <source>
        <dbReference type="ARBA" id="ARBA00023274"/>
    </source>
</evidence>
<keyword evidence="3" id="KW-0689">Ribosomal protein</keyword>
<dbReference type="AlphaFoldDB" id="A0A7D9H1Y7"/>
<protein>
    <recommendedName>
        <fullName evidence="6">Large ribosomal subunit protein mL53</fullName>
    </recommendedName>
    <alternativeName>
        <fullName evidence="7">54S ribosomal protein L44, mitochondrial</fullName>
    </alternativeName>
</protein>
<evidence type="ECO:0000313" key="9">
    <source>
        <dbReference type="EMBL" id="QOU20287.1"/>
    </source>
</evidence>
<accession>A0A7D9H1Y7</accession>
<evidence type="ECO:0000256" key="1">
    <source>
        <dbReference type="ARBA" id="ARBA00004173"/>
    </source>
</evidence>
<evidence type="ECO:0000256" key="7">
    <source>
        <dbReference type="ARBA" id="ARBA00077936"/>
    </source>
</evidence>
<comment type="similarity">
    <text evidence="2">Belongs to the mitochondrion-specific ribosomal protein mL53 family.</text>
</comment>
<reference evidence="9" key="3">
    <citation type="submission" date="2020-10" db="EMBL/GenBank/DDBJ databases">
        <authorList>
            <person name="Palmer J.M."/>
        </authorList>
    </citation>
    <scope>NUCLEOTIDE SEQUENCE</scope>
    <source>
        <strain evidence="9">UCD 2041</strain>
    </source>
</reference>
<evidence type="ECO:0000256" key="3">
    <source>
        <dbReference type="ARBA" id="ARBA00022980"/>
    </source>
</evidence>
<dbReference type="OrthoDB" id="4136894at2759"/>
<dbReference type="InterPro" id="IPR042776">
    <property type="entry name" value="Ribosomal_mL53_fung"/>
</dbReference>
<comment type="subcellular location">
    <subcellularLocation>
        <location evidence="1">Mitochondrion</location>
    </subcellularLocation>
</comment>
<dbReference type="Proteomes" id="UP000478008">
    <property type="component" value="Unassembled WGS sequence"/>
</dbReference>
<evidence type="ECO:0000313" key="11">
    <source>
        <dbReference type="Proteomes" id="UP000478008"/>
    </source>
</evidence>
<keyword evidence="11" id="KW-1185">Reference proteome</keyword>
<reference evidence="10 11" key="1">
    <citation type="submission" date="2019-07" db="EMBL/GenBank/DDBJ databases">
        <authorList>
            <person name="Friedrich A."/>
            <person name="Schacherer J."/>
        </authorList>
    </citation>
    <scope>NUCLEOTIDE SEQUENCE [LARGE SCALE GENOMIC DNA]</scope>
</reference>
<dbReference type="PANTHER" id="PTHR28236">
    <property type="entry name" value="54S RIBOSOMAL PROTEIN L44, MITOCHONDRIAL"/>
    <property type="match status" value="1"/>
</dbReference>
<gene>
    <name evidence="10" type="primary">MRPL44</name>
    <name evidence="9" type="ORF">BRETT_004941</name>
    <name evidence="10" type="ORF">DEBR0S6_02828G</name>
    <name evidence="8" type="ORF">HII12_002068</name>
</gene>